<comment type="caution">
    <text evidence="1">The sequence shown here is derived from an EMBL/GenBank/DDBJ whole genome shotgun (WGS) entry which is preliminary data.</text>
</comment>
<dbReference type="AlphaFoldDB" id="A0AAV3AV23"/>
<reference evidence="1" key="1">
    <citation type="thesis" date="2020" institute="ProQuest LLC" country="789 East Eisenhower Parkway, Ann Arbor, MI, USA">
        <title>Comparative Genomics and Chromosome Evolution.</title>
        <authorList>
            <person name="Mudd A.B."/>
        </authorList>
    </citation>
    <scope>NUCLEOTIDE SEQUENCE</scope>
    <source>
        <strain evidence="1">1538</strain>
        <tissue evidence="1">Blood</tissue>
    </source>
</reference>
<dbReference type="Proteomes" id="UP001181693">
    <property type="component" value="Unassembled WGS sequence"/>
</dbReference>
<dbReference type="EMBL" id="DYDO01000004">
    <property type="protein sequence ID" value="DBA25883.1"/>
    <property type="molecule type" value="Genomic_DNA"/>
</dbReference>
<accession>A0AAV3AV23</accession>
<proteinExistence type="predicted"/>
<organism evidence="1 2">
    <name type="scientific">Pyxicephalus adspersus</name>
    <name type="common">African bullfrog</name>
    <dbReference type="NCBI Taxonomy" id="30357"/>
    <lineage>
        <taxon>Eukaryota</taxon>
        <taxon>Metazoa</taxon>
        <taxon>Chordata</taxon>
        <taxon>Craniata</taxon>
        <taxon>Vertebrata</taxon>
        <taxon>Euteleostomi</taxon>
        <taxon>Amphibia</taxon>
        <taxon>Batrachia</taxon>
        <taxon>Anura</taxon>
        <taxon>Neobatrachia</taxon>
        <taxon>Ranoidea</taxon>
        <taxon>Pyxicephalidae</taxon>
        <taxon>Pyxicephalinae</taxon>
        <taxon>Pyxicephalus</taxon>
    </lineage>
</organism>
<name>A0AAV3AV23_PYXAD</name>
<evidence type="ECO:0000313" key="1">
    <source>
        <dbReference type="EMBL" id="DBA25883.1"/>
    </source>
</evidence>
<protein>
    <recommendedName>
        <fullName evidence="3">Secreted protein</fullName>
    </recommendedName>
</protein>
<sequence length="82" mass="8927">MASSCSFLRKTAVVRCPLAFLYPALETFHKSGPLLSKSSNGIINVLQKSYVESSCWSPAVSTTADCMNITTGGYWTNRKESS</sequence>
<gene>
    <name evidence="1" type="ORF">GDO54_010220</name>
</gene>
<evidence type="ECO:0008006" key="3">
    <source>
        <dbReference type="Google" id="ProtNLM"/>
    </source>
</evidence>
<evidence type="ECO:0000313" key="2">
    <source>
        <dbReference type="Proteomes" id="UP001181693"/>
    </source>
</evidence>
<keyword evidence="2" id="KW-1185">Reference proteome</keyword>